<evidence type="ECO:0000313" key="3">
    <source>
        <dbReference type="Proteomes" id="UP000051952"/>
    </source>
</evidence>
<gene>
    <name evidence="2" type="ORF">BSAL_59790</name>
</gene>
<keyword evidence="3" id="KW-1185">Reference proteome</keyword>
<dbReference type="PANTHER" id="PTHR31859:SF1">
    <property type="entry name" value="TETRATRICOPEPTIDE REPEAT PROTEIN 39C"/>
    <property type="match status" value="1"/>
</dbReference>
<organism evidence="2 3">
    <name type="scientific">Bodo saltans</name>
    <name type="common">Flagellated protozoan</name>
    <dbReference type="NCBI Taxonomy" id="75058"/>
    <lineage>
        <taxon>Eukaryota</taxon>
        <taxon>Discoba</taxon>
        <taxon>Euglenozoa</taxon>
        <taxon>Kinetoplastea</taxon>
        <taxon>Metakinetoplastina</taxon>
        <taxon>Eubodonida</taxon>
        <taxon>Bodonidae</taxon>
        <taxon>Bodo</taxon>
    </lineage>
</organism>
<reference evidence="3" key="1">
    <citation type="submission" date="2015-09" db="EMBL/GenBank/DDBJ databases">
        <authorList>
            <consortium name="Pathogen Informatics"/>
        </authorList>
    </citation>
    <scope>NUCLEOTIDE SEQUENCE [LARGE SCALE GENOMIC DNA]</scope>
    <source>
        <strain evidence="3">Lake Konstanz</strain>
    </source>
</reference>
<dbReference type="OrthoDB" id="43460at2759"/>
<sequence length="357" mass="39018">MMSDDAVEVSPPVVTDESGGESIAMEQAEAEEAVITDTVRFPKTLPQPVIQMLQADTLDALQDKDKEVVEKGMNLFFRNQFKEAETLFAAHYCQDSLVASAYGTLGTIRALLSMEQVDVDEACQRLLFASNFALQVSPPERVMTKTIAAVSNTVSSAFSKASGFLGRLGKSKTDNDATEPQSPPPPSPATKNNTLSAAQFRAEVVHAEAEVLRATLLLLQDSFSAYVKAGLALRRSYNTYARLEQYIVQHHGDDAAGLDRNSVFGVHFGLGCIHVVTSILPPKILAILKALGYMHNRDVGFDHLQKCLESNTLRSPLARVVAHNAKEYPVSVIHLWVTGHPIITILYPFTCVQCNTK</sequence>
<evidence type="ECO:0000313" key="2">
    <source>
        <dbReference type="EMBL" id="CUF16660.1"/>
    </source>
</evidence>
<dbReference type="EMBL" id="CYKH01000252">
    <property type="protein sequence ID" value="CUF16660.1"/>
    <property type="molecule type" value="Genomic_DNA"/>
</dbReference>
<dbReference type="InterPro" id="IPR019412">
    <property type="entry name" value="IML2/TPR_39"/>
</dbReference>
<proteinExistence type="predicted"/>
<evidence type="ECO:0000256" key="1">
    <source>
        <dbReference type="SAM" id="MobiDB-lite"/>
    </source>
</evidence>
<name>A0A0S4IKZ2_BODSA</name>
<dbReference type="AlphaFoldDB" id="A0A0S4IKZ2"/>
<feature type="region of interest" description="Disordered" evidence="1">
    <location>
        <begin position="1"/>
        <end position="20"/>
    </location>
</feature>
<feature type="region of interest" description="Disordered" evidence="1">
    <location>
        <begin position="167"/>
        <end position="193"/>
    </location>
</feature>
<protein>
    <submittedName>
        <fullName evidence="2">Uncharacterized protein</fullName>
    </submittedName>
</protein>
<dbReference type="VEuPathDB" id="TriTrypDB:BSAL_59790"/>
<dbReference type="PANTHER" id="PTHR31859">
    <property type="entry name" value="TETRATRICOPEPTIDE REPEAT PROTEIN 39 FAMILY MEMBER"/>
    <property type="match status" value="1"/>
</dbReference>
<accession>A0A0S4IKZ2</accession>
<dbReference type="Pfam" id="PF10300">
    <property type="entry name" value="Iml2-TPR_39"/>
    <property type="match status" value="1"/>
</dbReference>
<dbReference type="Proteomes" id="UP000051952">
    <property type="component" value="Unassembled WGS sequence"/>
</dbReference>